<dbReference type="GO" id="GO:0012505">
    <property type="term" value="C:endomembrane system"/>
    <property type="evidence" value="ECO:0007669"/>
    <property type="project" value="TreeGrafter"/>
</dbReference>
<reference evidence="2" key="3">
    <citation type="submission" date="2025-09" db="UniProtKB">
        <authorList>
            <consortium name="Ensembl"/>
        </authorList>
    </citation>
    <scope>IDENTIFICATION</scope>
</reference>
<evidence type="ECO:0000313" key="2">
    <source>
        <dbReference type="Ensembl" id="ENSNFUP00015023991.1"/>
    </source>
</evidence>
<comment type="similarity">
    <text evidence="1">Belongs to the CDK5RAP3 family.</text>
</comment>
<evidence type="ECO:0000256" key="1">
    <source>
        <dbReference type="ARBA" id="ARBA00007478"/>
    </source>
</evidence>
<name>A0A8C6LVT9_NOTFU</name>
<dbReference type="PANTHER" id="PTHR14894:SF0">
    <property type="entry name" value="CDK5 REGULATORY SUBUNIT-ASSOCIATED PROTEIN 3"/>
    <property type="match status" value="1"/>
</dbReference>
<reference evidence="2" key="1">
    <citation type="submission" date="2014-08" db="EMBL/GenBank/DDBJ databases">
        <authorList>
            <person name="Senf B."/>
            <person name="Petzold A."/>
            <person name="Downie B.R."/>
            <person name="Koch P."/>
            <person name="Platzer M."/>
        </authorList>
    </citation>
    <scope>NUCLEOTIDE SEQUENCE [LARGE SCALE GENOMIC DNA]</scope>
    <source>
        <strain evidence="2">GRZ</strain>
    </source>
</reference>
<dbReference type="Proteomes" id="UP000694548">
    <property type="component" value="Chromosome sgr12"/>
</dbReference>
<dbReference type="GeneTree" id="ENSGT00390000000713"/>
<evidence type="ECO:0000313" key="3">
    <source>
        <dbReference type="Proteomes" id="UP000694548"/>
    </source>
</evidence>
<organism evidence="2 3">
    <name type="scientific">Nothobranchius furzeri</name>
    <name type="common">Turquoise killifish</name>
    <dbReference type="NCBI Taxonomy" id="105023"/>
    <lineage>
        <taxon>Eukaryota</taxon>
        <taxon>Metazoa</taxon>
        <taxon>Chordata</taxon>
        <taxon>Craniata</taxon>
        <taxon>Vertebrata</taxon>
        <taxon>Euteleostomi</taxon>
        <taxon>Actinopterygii</taxon>
        <taxon>Neopterygii</taxon>
        <taxon>Teleostei</taxon>
        <taxon>Neoteleostei</taxon>
        <taxon>Acanthomorphata</taxon>
        <taxon>Ovalentaria</taxon>
        <taxon>Atherinomorphae</taxon>
        <taxon>Cyprinodontiformes</taxon>
        <taxon>Nothobranchiidae</taxon>
        <taxon>Nothobranchius</taxon>
    </lineage>
</organism>
<dbReference type="InterPro" id="IPR008491">
    <property type="entry name" value="CDK5RAP3"/>
</dbReference>
<reference evidence="2" key="2">
    <citation type="submission" date="2025-08" db="UniProtKB">
        <authorList>
            <consortium name="Ensembl"/>
        </authorList>
    </citation>
    <scope>IDENTIFICATION</scope>
</reference>
<sequence length="447" mass="50181">IQNIQNLPIDIQTSKLSDWLLDRRHCNVKWQSAIKTIREKINTAIQDMPENEEIKQLLSGSYIHYFHCLRIVEILKGTEASSKNIFGRYSSQRMKDWQEIISLYEADNVYLGEWVSIMHLMRASCTSLLLKLPLHFWPKGAIASIKIQNSVNSHAVVCRSEPVLPMLTFAQKKGNVTFYEWKTGKVPVVVERPVVEEVIPEALTENTIDWGDFGTGADGVGVNAVVAVEDGIDWGISLDSTSEGADAGGIDWGDSNVAPVEIELVDVGTDCPEGVARGEDALSLLENSQSRSQFIDELMELETFLTQRICEMGEEGDVVAMSQFQLAPSVIQNQTQGHVQDMLSQVQDLLGRLTSLRMQHLFTIQASPRYVERVSEMLRQKLKQADILVLKAATMAEKRQEALQEQCRLEPCVDLLAGCTRELQKLIEADISKRYHNRPVNLMGVNI</sequence>
<proteinExistence type="inferred from homology"/>
<accession>A0A8C6LVT9</accession>
<gene>
    <name evidence="2" type="primary">CDK5RAP3</name>
</gene>
<dbReference type="Pfam" id="PF05600">
    <property type="entry name" value="CDK5RAP3"/>
    <property type="match status" value="2"/>
</dbReference>
<dbReference type="GO" id="GO:0007346">
    <property type="term" value="P:regulation of mitotic cell cycle"/>
    <property type="evidence" value="ECO:0007669"/>
    <property type="project" value="TreeGrafter"/>
</dbReference>
<keyword evidence="3" id="KW-1185">Reference proteome</keyword>
<protein>
    <submittedName>
        <fullName evidence="2">CDK5 regulatory subunit associated protein 3</fullName>
    </submittedName>
</protein>
<dbReference type="PANTHER" id="PTHR14894">
    <property type="entry name" value="CDK5 REGULATORY SUBUNIT-ASSOCIATED PROTEIN 3"/>
    <property type="match status" value="1"/>
</dbReference>
<dbReference type="Ensembl" id="ENSNFUT00015025084.1">
    <property type="protein sequence ID" value="ENSNFUP00015023991.1"/>
    <property type="gene ID" value="ENSNFUG00015011585.1"/>
</dbReference>
<dbReference type="AlphaFoldDB" id="A0A8C6LVT9"/>